<feature type="domain" description="HTH cro/C1-type" evidence="1">
    <location>
        <begin position="18"/>
        <end position="76"/>
    </location>
</feature>
<reference evidence="2 3" key="1">
    <citation type="submission" date="2024-10" db="EMBL/GenBank/DDBJ databases">
        <title>The Natural Products Discovery Center: Release of the First 8490 Sequenced Strains for Exploring Actinobacteria Biosynthetic Diversity.</title>
        <authorList>
            <person name="Kalkreuter E."/>
            <person name="Kautsar S.A."/>
            <person name="Yang D."/>
            <person name="Bader C.D."/>
            <person name="Teijaro C.N."/>
            <person name="Fluegel L."/>
            <person name="Davis C.M."/>
            <person name="Simpson J.R."/>
            <person name="Lauterbach L."/>
            <person name="Steele A.D."/>
            <person name="Gui C."/>
            <person name="Meng S."/>
            <person name="Li G."/>
            <person name="Viehrig K."/>
            <person name="Ye F."/>
            <person name="Su P."/>
            <person name="Kiefer A.F."/>
            <person name="Nichols A."/>
            <person name="Cepeda A.J."/>
            <person name="Yan W."/>
            <person name="Fan B."/>
            <person name="Jiang Y."/>
            <person name="Adhikari A."/>
            <person name="Zheng C.-J."/>
            <person name="Schuster L."/>
            <person name="Cowan T.M."/>
            <person name="Smanski M.J."/>
            <person name="Chevrette M.G."/>
            <person name="De Carvalho L.P.S."/>
            <person name="Shen B."/>
        </authorList>
    </citation>
    <scope>NUCLEOTIDE SEQUENCE [LARGE SCALE GENOMIC DNA]</scope>
    <source>
        <strain evidence="2 3">NPDC000087</strain>
    </source>
</reference>
<dbReference type="InterPro" id="IPR043917">
    <property type="entry name" value="DUF5753"/>
</dbReference>
<dbReference type="EMBL" id="JBIAZU010000009">
    <property type="protein sequence ID" value="MFF5296870.1"/>
    <property type="molecule type" value="Genomic_DNA"/>
</dbReference>
<keyword evidence="3" id="KW-1185">Reference proteome</keyword>
<dbReference type="Pfam" id="PF19054">
    <property type="entry name" value="DUF5753"/>
    <property type="match status" value="1"/>
</dbReference>
<evidence type="ECO:0000259" key="1">
    <source>
        <dbReference type="PROSITE" id="PS50943"/>
    </source>
</evidence>
<name>A0ABW6WUM4_9ACTN</name>
<gene>
    <name evidence="2" type="ORF">ACFY35_46195</name>
</gene>
<sequence length="307" mass="34753">MTEGDSPTVARRRVRLALREAREAAGFTQLEVAEEMEWSLSKVIRIENGDVSIAPNDLRPLLAYLGIRDKVRTADLIESAKVARTRQRQAWYQTPEYREHLTDPLRKLIEYEAEATAIHLYSVFHVPGLLQIPEYSAALIETWNEELLPDQIRFRLAARKLRRDAALARNGSLRLTALLDESVFRRPLSGPALLSAQLRELVRVSETGQLGVRMIRFDSDVTISYNANFDILFLGADGDLSSAVMYREAGLSDEIIEDPTISKVNASVPPPPGPVARHYDRYQKLWNAADNEDDTIAFIQKRIRELG</sequence>
<dbReference type="Pfam" id="PF13560">
    <property type="entry name" value="HTH_31"/>
    <property type="match status" value="1"/>
</dbReference>
<dbReference type="InterPro" id="IPR010982">
    <property type="entry name" value="Lambda_DNA-bd_dom_sf"/>
</dbReference>
<dbReference type="CDD" id="cd00093">
    <property type="entry name" value="HTH_XRE"/>
    <property type="match status" value="1"/>
</dbReference>
<dbReference type="SUPFAM" id="SSF47413">
    <property type="entry name" value="lambda repressor-like DNA-binding domains"/>
    <property type="match status" value="1"/>
</dbReference>
<proteinExistence type="predicted"/>
<dbReference type="RefSeq" id="WP_051115431.1">
    <property type="nucleotide sequence ID" value="NZ_JBIAZU010000009.1"/>
</dbReference>
<dbReference type="InterPro" id="IPR001387">
    <property type="entry name" value="Cro/C1-type_HTH"/>
</dbReference>
<dbReference type="PROSITE" id="PS50943">
    <property type="entry name" value="HTH_CROC1"/>
    <property type="match status" value="1"/>
</dbReference>
<evidence type="ECO:0000313" key="3">
    <source>
        <dbReference type="Proteomes" id="UP001602245"/>
    </source>
</evidence>
<accession>A0ABW6WUM4</accession>
<comment type="caution">
    <text evidence="2">The sequence shown here is derived from an EMBL/GenBank/DDBJ whole genome shotgun (WGS) entry which is preliminary data.</text>
</comment>
<dbReference type="Proteomes" id="UP001602245">
    <property type="component" value="Unassembled WGS sequence"/>
</dbReference>
<organism evidence="2 3">
    <name type="scientific">Paractinoplanes globisporus</name>
    <dbReference type="NCBI Taxonomy" id="113565"/>
    <lineage>
        <taxon>Bacteria</taxon>
        <taxon>Bacillati</taxon>
        <taxon>Actinomycetota</taxon>
        <taxon>Actinomycetes</taxon>
        <taxon>Micromonosporales</taxon>
        <taxon>Micromonosporaceae</taxon>
        <taxon>Paractinoplanes</taxon>
    </lineage>
</organism>
<dbReference type="SMART" id="SM00530">
    <property type="entry name" value="HTH_XRE"/>
    <property type="match status" value="1"/>
</dbReference>
<evidence type="ECO:0000313" key="2">
    <source>
        <dbReference type="EMBL" id="MFF5296870.1"/>
    </source>
</evidence>
<protein>
    <submittedName>
        <fullName evidence="2">Helix-turn-helix domain-containing protein</fullName>
    </submittedName>
</protein>
<dbReference type="Gene3D" id="1.10.260.40">
    <property type="entry name" value="lambda repressor-like DNA-binding domains"/>
    <property type="match status" value="1"/>
</dbReference>